<feature type="region of interest" description="Disordered" evidence="1">
    <location>
        <begin position="1"/>
        <end position="61"/>
    </location>
</feature>
<sequence length="252" mass="28155">MNGLRQRRRERSGAMTEEDKEKRRAKSRENYQRNKSKNMVKPLLDSGTLHNKQLSDDNVPSRPCYGNTAVTFRVPDVNITVNGAVLMDATAISGSPCVTGSTSVASHKHATSKYADLPEEEKEKSRAKARESYYRKKFLLQTDPVVATSACVGHSTPSTIVVSATYHTSNETIATQEITPEDRLKKYLVQTDPVLSTNADAGQSTPSTIAGPTSYYTAIQEITPVERRMKMDREQYRRLSAGKKNRQRLQNL</sequence>
<evidence type="ECO:0000313" key="3">
    <source>
        <dbReference type="Proteomes" id="UP000823388"/>
    </source>
</evidence>
<organism evidence="2 3">
    <name type="scientific">Panicum virgatum</name>
    <name type="common">Blackwell switchgrass</name>
    <dbReference type="NCBI Taxonomy" id="38727"/>
    <lineage>
        <taxon>Eukaryota</taxon>
        <taxon>Viridiplantae</taxon>
        <taxon>Streptophyta</taxon>
        <taxon>Embryophyta</taxon>
        <taxon>Tracheophyta</taxon>
        <taxon>Spermatophyta</taxon>
        <taxon>Magnoliopsida</taxon>
        <taxon>Liliopsida</taxon>
        <taxon>Poales</taxon>
        <taxon>Poaceae</taxon>
        <taxon>PACMAD clade</taxon>
        <taxon>Panicoideae</taxon>
        <taxon>Panicodae</taxon>
        <taxon>Paniceae</taxon>
        <taxon>Panicinae</taxon>
        <taxon>Panicum</taxon>
        <taxon>Panicum sect. Hiantes</taxon>
    </lineage>
</organism>
<gene>
    <name evidence="2" type="ORF">PVAP13_3KG472000</name>
</gene>
<reference evidence="2" key="1">
    <citation type="submission" date="2020-05" db="EMBL/GenBank/DDBJ databases">
        <title>WGS assembly of Panicum virgatum.</title>
        <authorList>
            <person name="Lovell J.T."/>
            <person name="Jenkins J."/>
            <person name="Shu S."/>
            <person name="Juenger T.E."/>
            <person name="Schmutz J."/>
        </authorList>
    </citation>
    <scope>NUCLEOTIDE SEQUENCE</scope>
    <source>
        <strain evidence="2">AP13</strain>
    </source>
</reference>
<evidence type="ECO:0000256" key="1">
    <source>
        <dbReference type="SAM" id="MobiDB-lite"/>
    </source>
</evidence>
<evidence type="ECO:0000313" key="2">
    <source>
        <dbReference type="EMBL" id="KAG2629817.1"/>
    </source>
</evidence>
<proteinExistence type="predicted"/>
<feature type="compositionally biased region" description="Polar residues" evidence="1">
    <location>
        <begin position="48"/>
        <end position="58"/>
    </location>
</feature>
<feature type="compositionally biased region" description="Basic and acidic residues" evidence="1">
    <location>
        <begin position="17"/>
        <end position="32"/>
    </location>
</feature>
<feature type="region of interest" description="Disordered" evidence="1">
    <location>
        <begin position="100"/>
        <end position="123"/>
    </location>
</feature>
<accession>A0A8T0V611</accession>
<dbReference type="AlphaFoldDB" id="A0A8T0V611"/>
<dbReference type="EMBL" id="CM029041">
    <property type="protein sequence ID" value="KAG2629817.1"/>
    <property type="molecule type" value="Genomic_DNA"/>
</dbReference>
<comment type="caution">
    <text evidence="2">The sequence shown here is derived from an EMBL/GenBank/DDBJ whole genome shotgun (WGS) entry which is preliminary data.</text>
</comment>
<name>A0A8T0V611_PANVG</name>
<feature type="compositionally biased region" description="Basic residues" evidence="1">
    <location>
        <begin position="1"/>
        <end position="10"/>
    </location>
</feature>
<keyword evidence="3" id="KW-1185">Reference proteome</keyword>
<dbReference type="Proteomes" id="UP000823388">
    <property type="component" value="Chromosome 3K"/>
</dbReference>
<protein>
    <submittedName>
        <fullName evidence="2">Uncharacterized protein</fullName>
    </submittedName>
</protein>